<comment type="subunit">
    <text evidence="3 12">Monomer.</text>
</comment>
<keyword evidence="15" id="KW-1185">Reference proteome</keyword>
<keyword evidence="10 12" id="KW-0648">Protein biosynthesis</keyword>
<proteinExistence type="inferred from homology"/>
<name>A0ABS7DYF1_9GAMM</name>
<dbReference type="PANTHER" id="PTHR10890:SF3">
    <property type="entry name" value="CYSTEINE--TRNA LIGASE, CYTOPLASMIC"/>
    <property type="match status" value="1"/>
</dbReference>
<evidence type="ECO:0000256" key="2">
    <source>
        <dbReference type="ARBA" id="ARBA00005594"/>
    </source>
</evidence>
<feature type="binding site" evidence="12">
    <location>
        <position position="28"/>
    </location>
    <ligand>
        <name>Zn(2+)</name>
        <dbReference type="ChEBI" id="CHEBI:29105"/>
    </ligand>
</feature>
<comment type="catalytic activity">
    <reaction evidence="12">
        <text>tRNA(Cys) + L-cysteine + ATP = L-cysteinyl-tRNA(Cys) + AMP + diphosphate</text>
        <dbReference type="Rhea" id="RHEA:17773"/>
        <dbReference type="Rhea" id="RHEA-COMP:9661"/>
        <dbReference type="Rhea" id="RHEA-COMP:9679"/>
        <dbReference type="ChEBI" id="CHEBI:30616"/>
        <dbReference type="ChEBI" id="CHEBI:33019"/>
        <dbReference type="ChEBI" id="CHEBI:35235"/>
        <dbReference type="ChEBI" id="CHEBI:78442"/>
        <dbReference type="ChEBI" id="CHEBI:78517"/>
        <dbReference type="ChEBI" id="CHEBI:456215"/>
        <dbReference type="EC" id="6.1.1.16"/>
    </reaction>
</comment>
<evidence type="ECO:0000256" key="8">
    <source>
        <dbReference type="ARBA" id="ARBA00022833"/>
    </source>
</evidence>
<evidence type="ECO:0000256" key="3">
    <source>
        <dbReference type="ARBA" id="ARBA00011245"/>
    </source>
</evidence>
<dbReference type="Gene3D" id="1.20.120.1910">
    <property type="entry name" value="Cysteine-tRNA ligase, C-terminal anti-codon recognition domain"/>
    <property type="match status" value="1"/>
</dbReference>
<evidence type="ECO:0000256" key="9">
    <source>
        <dbReference type="ARBA" id="ARBA00022840"/>
    </source>
</evidence>
<dbReference type="Pfam" id="PF23493">
    <property type="entry name" value="CysS_C"/>
    <property type="match status" value="1"/>
</dbReference>
<feature type="short sequence motif" description="'HIGH' region" evidence="12">
    <location>
        <begin position="30"/>
        <end position="40"/>
    </location>
</feature>
<evidence type="ECO:0000256" key="6">
    <source>
        <dbReference type="ARBA" id="ARBA00022723"/>
    </source>
</evidence>
<dbReference type="Gene3D" id="3.40.50.620">
    <property type="entry name" value="HUPs"/>
    <property type="match status" value="1"/>
</dbReference>
<evidence type="ECO:0000256" key="4">
    <source>
        <dbReference type="ARBA" id="ARBA00022490"/>
    </source>
</evidence>
<dbReference type="SMART" id="SM00840">
    <property type="entry name" value="DALR_2"/>
    <property type="match status" value="1"/>
</dbReference>
<evidence type="ECO:0000259" key="13">
    <source>
        <dbReference type="SMART" id="SM00840"/>
    </source>
</evidence>
<keyword evidence="9 12" id="KW-0067">ATP-binding</keyword>
<sequence length="459" mass="52140">MLKLYNSLTRQKEEFKPLQPGKVGMYVCGITIYDLCHIGHGRTFVAFDMIVRYLRYSGYDVNFLRNITDVDDKIIKRAAENKESCDSLTERLIGEMHKDFDSLNMKRPDFEPRATLHMAEIIEMVEKLIEKEHAYVSSNGDVLFSVSSFPEYGRLSGQNLEQLQAGARVEVEDTKRDPMDFVLWKMSKPGEPTWESPWGPGRPGWHIECSAMNSKHLGQHFDIHGGGSDLQFPHHENEIAQSCCAHNTPYVNYWMHTGMVMVDKEKMSKSLNNFFTIRDVLAHYDAATIRYFLLSGHYRSQLNYSEDNLKQAKSALARLYTALKDLDLTVEPAAAESFVSKFKQAMDDDFNTPEAYSVLFDMVREVNRLKVTDLAQASALAVRLKELAGVLGILEQDVDSFFKGESNDDEVAEVEALIAERNRARAEKDWPAADIARDGLNALGVILEDGPEGTTWRKK</sequence>
<comment type="subcellular location">
    <subcellularLocation>
        <location evidence="1 12">Cytoplasm</location>
    </subcellularLocation>
</comment>
<feature type="binding site" evidence="12">
    <location>
        <position position="269"/>
    </location>
    <ligand>
        <name>ATP</name>
        <dbReference type="ChEBI" id="CHEBI:30616"/>
    </ligand>
</feature>
<dbReference type="RefSeq" id="WP_220108015.1">
    <property type="nucleotide sequence ID" value="NZ_JAHZST010000001.1"/>
</dbReference>
<evidence type="ECO:0000256" key="5">
    <source>
        <dbReference type="ARBA" id="ARBA00022598"/>
    </source>
</evidence>
<feature type="short sequence motif" description="'KMSKS' region" evidence="12">
    <location>
        <begin position="266"/>
        <end position="270"/>
    </location>
</feature>
<feature type="binding site" evidence="12">
    <location>
        <position position="234"/>
    </location>
    <ligand>
        <name>Zn(2+)</name>
        <dbReference type="ChEBI" id="CHEBI:29105"/>
    </ligand>
</feature>
<feature type="domain" description="Cysteinyl-tRNA synthetase class Ia DALR" evidence="13">
    <location>
        <begin position="341"/>
        <end position="402"/>
    </location>
</feature>
<evidence type="ECO:0000256" key="7">
    <source>
        <dbReference type="ARBA" id="ARBA00022741"/>
    </source>
</evidence>
<dbReference type="GO" id="GO:0004817">
    <property type="term" value="F:cysteine-tRNA ligase activity"/>
    <property type="evidence" value="ECO:0007669"/>
    <property type="project" value="UniProtKB-EC"/>
</dbReference>
<comment type="caution">
    <text evidence="14">The sequence shown here is derived from an EMBL/GenBank/DDBJ whole genome shotgun (WGS) entry which is preliminary data.</text>
</comment>
<evidence type="ECO:0000313" key="15">
    <source>
        <dbReference type="Proteomes" id="UP001195963"/>
    </source>
</evidence>
<dbReference type="InterPro" id="IPR009080">
    <property type="entry name" value="tRNAsynth_Ia_anticodon-bd"/>
</dbReference>
<protein>
    <recommendedName>
        <fullName evidence="12">Cysteine--tRNA ligase</fullName>
        <ecNumber evidence="12">6.1.1.16</ecNumber>
    </recommendedName>
    <alternativeName>
        <fullName evidence="12">Cysteinyl-tRNA synthetase</fullName>
        <shortName evidence="12">CysRS</shortName>
    </alternativeName>
</protein>
<dbReference type="Pfam" id="PF09190">
    <property type="entry name" value="DALR_2"/>
    <property type="match status" value="1"/>
</dbReference>
<keyword evidence="5 12" id="KW-0436">Ligase</keyword>
<feature type="binding site" evidence="12">
    <location>
        <position position="209"/>
    </location>
    <ligand>
        <name>Zn(2+)</name>
        <dbReference type="ChEBI" id="CHEBI:29105"/>
    </ligand>
</feature>
<dbReference type="InterPro" id="IPR024909">
    <property type="entry name" value="Cys-tRNA/MSH_ligase"/>
</dbReference>
<dbReference type="SUPFAM" id="SSF47323">
    <property type="entry name" value="Anticodon-binding domain of a subclass of class I aminoacyl-tRNA synthetases"/>
    <property type="match status" value="1"/>
</dbReference>
<keyword evidence="6 12" id="KW-0479">Metal-binding</keyword>
<dbReference type="EC" id="6.1.1.16" evidence="12"/>
<evidence type="ECO:0000256" key="10">
    <source>
        <dbReference type="ARBA" id="ARBA00022917"/>
    </source>
</evidence>
<keyword evidence="7 12" id="KW-0547">Nucleotide-binding</keyword>
<dbReference type="NCBIfam" id="TIGR00435">
    <property type="entry name" value="cysS"/>
    <property type="match status" value="1"/>
</dbReference>
<dbReference type="InterPro" id="IPR032678">
    <property type="entry name" value="tRNA-synt_1_cat_dom"/>
</dbReference>
<keyword evidence="4 12" id="KW-0963">Cytoplasm</keyword>
<dbReference type="Proteomes" id="UP001195963">
    <property type="component" value="Unassembled WGS sequence"/>
</dbReference>
<dbReference type="InterPro" id="IPR056411">
    <property type="entry name" value="CysS_C"/>
</dbReference>
<gene>
    <name evidence="12 14" type="primary">cysS</name>
    <name evidence="14" type="ORF">K0625_01395</name>
</gene>
<evidence type="ECO:0000256" key="1">
    <source>
        <dbReference type="ARBA" id="ARBA00004496"/>
    </source>
</evidence>
<evidence type="ECO:0000256" key="12">
    <source>
        <dbReference type="HAMAP-Rule" id="MF_00041"/>
    </source>
</evidence>
<keyword evidence="11 12" id="KW-0030">Aminoacyl-tRNA synthetase</keyword>
<dbReference type="CDD" id="cd00672">
    <property type="entry name" value="CysRS_core"/>
    <property type="match status" value="1"/>
</dbReference>
<keyword evidence="8 12" id="KW-0862">Zinc</keyword>
<dbReference type="InterPro" id="IPR014729">
    <property type="entry name" value="Rossmann-like_a/b/a_fold"/>
</dbReference>
<evidence type="ECO:0000256" key="11">
    <source>
        <dbReference type="ARBA" id="ARBA00023146"/>
    </source>
</evidence>
<dbReference type="PANTHER" id="PTHR10890">
    <property type="entry name" value="CYSTEINYL-TRNA SYNTHETASE"/>
    <property type="match status" value="1"/>
</dbReference>
<reference evidence="14 15" key="1">
    <citation type="submission" date="2021-07" db="EMBL/GenBank/DDBJ databases">
        <title>Shewanella sp. nov, isolated from SCS.</title>
        <authorList>
            <person name="Cao W.R."/>
        </authorList>
    </citation>
    <scope>NUCLEOTIDE SEQUENCE [LARGE SCALE GENOMIC DNA]</scope>
    <source>
        <strain evidence="14 15">NR704-98</strain>
    </source>
</reference>
<dbReference type="Pfam" id="PF01406">
    <property type="entry name" value="tRNA-synt_1e"/>
    <property type="match status" value="1"/>
</dbReference>
<dbReference type="InterPro" id="IPR015803">
    <property type="entry name" value="Cys-tRNA-ligase"/>
</dbReference>
<feature type="binding site" evidence="12">
    <location>
        <position position="238"/>
    </location>
    <ligand>
        <name>Zn(2+)</name>
        <dbReference type="ChEBI" id="CHEBI:29105"/>
    </ligand>
</feature>
<dbReference type="PRINTS" id="PR00983">
    <property type="entry name" value="TRNASYNTHCYS"/>
</dbReference>
<dbReference type="EMBL" id="JAHZST010000001">
    <property type="protein sequence ID" value="MBW8182305.1"/>
    <property type="molecule type" value="Genomic_DNA"/>
</dbReference>
<dbReference type="CDD" id="cd07963">
    <property type="entry name" value="Anticodon_Ia_Cys"/>
    <property type="match status" value="1"/>
</dbReference>
<evidence type="ECO:0000313" key="14">
    <source>
        <dbReference type="EMBL" id="MBW8182305.1"/>
    </source>
</evidence>
<dbReference type="InterPro" id="IPR015273">
    <property type="entry name" value="Cys-tRNA-synt_Ia_DALR"/>
</dbReference>
<accession>A0ABS7DYF1</accession>
<comment type="cofactor">
    <cofactor evidence="12">
        <name>Zn(2+)</name>
        <dbReference type="ChEBI" id="CHEBI:29105"/>
    </cofactor>
    <text evidence="12">Binds 1 zinc ion per subunit.</text>
</comment>
<dbReference type="SUPFAM" id="SSF52374">
    <property type="entry name" value="Nucleotidylyl transferase"/>
    <property type="match status" value="1"/>
</dbReference>
<dbReference type="HAMAP" id="MF_00041">
    <property type="entry name" value="Cys_tRNA_synth"/>
    <property type="match status" value="1"/>
</dbReference>
<organism evidence="14 15">
    <name type="scientific">Shewanella nanhaiensis</name>
    <dbReference type="NCBI Taxonomy" id="2864872"/>
    <lineage>
        <taxon>Bacteria</taxon>
        <taxon>Pseudomonadati</taxon>
        <taxon>Pseudomonadota</taxon>
        <taxon>Gammaproteobacteria</taxon>
        <taxon>Alteromonadales</taxon>
        <taxon>Shewanellaceae</taxon>
        <taxon>Shewanella</taxon>
    </lineage>
</organism>
<comment type="similarity">
    <text evidence="2 12">Belongs to the class-I aminoacyl-tRNA synthetase family.</text>
</comment>